<proteinExistence type="predicted"/>
<protein>
    <submittedName>
        <fullName evidence="2">Uncharacterized protein</fullName>
    </submittedName>
</protein>
<dbReference type="AlphaFoldDB" id="A0A0D0D8V5"/>
<evidence type="ECO:0000313" key="2">
    <source>
        <dbReference type="EMBL" id="KIK73565.1"/>
    </source>
</evidence>
<dbReference type="EMBL" id="KN829619">
    <property type="protein sequence ID" value="KIK73565.1"/>
    <property type="molecule type" value="Genomic_DNA"/>
</dbReference>
<dbReference type="InParanoid" id="A0A0D0D8V5"/>
<dbReference type="HOGENOM" id="CLU_184659_0_0_1"/>
<gene>
    <name evidence="2" type="ORF">PAXRUDRAFT_178084</name>
</gene>
<feature type="compositionally biased region" description="Polar residues" evidence="1">
    <location>
        <begin position="72"/>
        <end position="83"/>
    </location>
</feature>
<reference evidence="2 3" key="1">
    <citation type="submission" date="2014-04" db="EMBL/GenBank/DDBJ databases">
        <authorList>
            <consortium name="DOE Joint Genome Institute"/>
            <person name="Kuo A."/>
            <person name="Kohler A."/>
            <person name="Jargeat P."/>
            <person name="Nagy L.G."/>
            <person name="Floudas D."/>
            <person name="Copeland A."/>
            <person name="Barry K.W."/>
            <person name="Cichocki N."/>
            <person name="Veneault-Fourrey C."/>
            <person name="LaButti K."/>
            <person name="Lindquist E.A."/>
            <person name="Lipzen A."/>
            <person name="Lundell T."/>
            <person name="Morin E."/>
            <person name="Murat C."/>
            <person name="Sun H."/>
            <person name="Tunlid A."/>
            <person name="Henrissat B."/>
            <person name="Grigoriev I.V."/>
            <person name="Hibbett D.S."/>
            <person name="Martin F."/>
            <person name="Nordberg H.P."/>
            <person name="Cantor M.N."/>
            <person name="Hua S.X."/>
        </authorList>
    </citation>
    <scope>NUCLEOTIDE SEQUENCE [LARGE SCALE GENOMIC DNA]</scope>
    <source>
        <strain evidence="2 3">Ve08.2h10</strain>
    </source>
</reference>
<sequence>MQTEGLHTSKGALTDQAVKVKILASKKFFNLPKFGRQDEPCTILDRIGKILVWHLPKLLSASRVVCEPITFSSSLPDNWSPGSNEHDHPAFTTNS</sequence>
<dbReference type="OrthoDB" id="2609426at2759"/>
<feature type="region of interest" description="Disordered" evidence="1">
    <location>
        <begin position="72"/>
        <end position="95"/>
    </location>
</feature>
<organism evidence="2 3">
    <name type="scientific">Paxillus rubicundulus Ve08.2h10</name>
    <dbReference type="NCBI Taxonomy" id="930991"/>
    <lineage>
        <taxon>Eukaryota</taxon>
        <taxon>Fungi</taxon>
        <taxon>Dikarya</taxon>
        <taxon>Basidiomycota</taxon>
        <taxon>Agaricomycotina</taxon>
        <taxon>Agaricomycetes</taxon>
        <taxon>Agaricomycetidae</taxon>
        <taxon>Boletales</taxon>
        <taxon>Paxilineae</taxon>
        <taxon>Paxillaceae</taxon>
        <taxon>Paxillus</taxon>
    </lineage>
</organism>
<name>A0A0D0D8V5_9AGAM</name>
<keyword evidence="3" id="KW-1185">Reference proteome</keyword>
<dbReference type="Proteomes" id="UP000054538">
    <property type="component" value="Unassembled WGS sequence"/>
</dbReference>
<evidence type="ECO:0000313" key="3">
    <source>
        <dbReference type="Proteomes" id="UP000054538"/>
    </source>
</evidence>
<evidence type="ECO:0000256" key="1">
    <source>
        <dbReference type="SAM" id="MobiDB-lite"/>
    </source>
</evidence>
<accession>A0A0D0D8V5</accession>
<reference evidence="3" key="2">
    <citation type="submission" date="2015-01" db="EMBL/GenBank/DDBJ databases">
        <title>Evolutionary Origins and Diversification of the Mycorrhizal Mutualists.</title>
        <authorList>
            <consortium name="DOE Joint Genome Institute"/>
            <consortium name="Mycorrhizal Genomics Consortium"/>
            <person name="Kohler A."/>
            <person name="Kuo A."/>
            <person name="Nagy L.G."/>
            <person name="Floudas D."/>
            <person name="Copeland A."/>
            <person name="Barry K.W."/>
            <person name="Cichocki N."/>
            <person name="Veneault-Fourrey C."/>
            <person name="LaButti K."/>
            <person name="Lindquist E.A."/>
            <person name="Lipzen A."/>
            <person name="Lundell T."/>
            <person name="Morin E."/>
            <person name="Murat C."/>
            <person name="Riley R."/>
            <person name="Ohm R."/>
            <person name="Sun H."/>
            <person name="Tunlid A."/>
            <person name="Henrissat B."/>
            <person name="Grigoriev I.V."/>
            <person name="Hibbett D.S."/>
            <person name="Martin F."/>
        </authorList>
    </citation>
    <scope>NUCLEOTIDE SEQUENCE [LARGE SCALE GENOMIC DNA]</scope>
    <source>
        <strain evidence="3">Ve08.2h10</strain>
    </source>
</reference>